<reference evidence="2" key="1">
    <citation type="submission" date="2017-09" db="EMBL/GenBank/DDBJ databases">
        <title>Depth-based differentiation of microbial function through sediment-hosted aquifers and enrichment of novel symbionts in the deep terrestrial subsurface.</title>
        <authorList>
            <person name="Probst A.J."/>
            <person name="Ladd B."/>
            <person name="Jarett J.K."/>
            <person name="Geller-Mcgrath D.E."/>
            <person name="Sieber C.M.K."/>
            <person name="Emerson J.B."/>
            <person name="Anantharaman K."/>
            <person name="Thomas B.C."/>
            <person name="Malmstrom R."/>
            <person name="Stieglmeier M."/>
            <person name="Klingl A."/>
            <person name="Woyke T."/>
            <person name="Ryan C.M."/>
            <person name="Banfield J.F."/>
        </authorList>
    </citation>
    <scope>NUCLEOTIDE SEQUENCE [LARGE SCALE GENOMIC DNA]</scope>
</reference>
<organism evidence="1 2">
    <name type="scientific">Candidatus Shapirobacteria bacterium CG10_big_fil_rev_8_21_14_0_10_38_14</name>
    <dbReference type="NCBI Taxonomy" id="1974483"/>
    <lineage>
        <taxon>Bacteria</taxon>
        <taxon>Candidatus Shapironibacteriota</taxon>
    </lineage>
</organism>
<dbReference type="SUPFAM" id="SSF158446">
    <property type="entry name" value="IVS-encoded protein-like"/>
    <property type="match status" value="1"/>
</dbReference>
<evidence type="ECO:0008006" key="3">
    <source>
        <dbReference type="Google" id="ProtNLM"/>
    </source>
</evidence>
<dbReference type="AlphaFoldDB" id="A0A2M8L5C5"/>
<dbReference type="CDD" id="cd16377">
    <property type="entry name" value="23S_rRNA_IVP_like"/>
    <property type="match status" value="1"/>
</dbReference>
<dbReference type="Proteomes" id="UP000229500">
    <property type="component" value="Unassembled WGS sequence"/>
</dbReference>
<sequence>MFNYNFEKLEVWQLSLQAIREVKRIIQKLPSEEKYVLADQIRRATLSIALNIAEGWGRKSKKDFGRFISNAIGSTLEVIACLKIACDLNYLEEKEIKNLDELLKELYFKLLKFSGYLNK</sequence>
<proteinExistence type="predicted"/>
<dbReference type="Pfam" id="PF05635">
    <property type="entry name" value="23S_rRNA_IVP"/>
    <property type="match status" value="1"/>
</dbReference>
<comment type="caution">
    <text evidence="1">The sequence shown here is derived from an EMBL/GenBank/DDBJ whole genome shotgun (WGS) entry which is preliminary data.</text>
</comment>
<dbReference type="Gene3D" id="1.20.1440.60">
    <property type="entry name" value="23S rRNA-intervening sequence"/>
    <property type="match status" value="1"/>
</dbReference>
<protein>
    <recommendedName>
        <fullName evidence="3">Four helix bundle protein</fullName>
    </recommendedName>
</protein>
<name>A0A2M8L5C5_9BACT</name>
<evidence type="ECO:0000313" key="1">
    <source>
        <dbReference type="EMBL" id="PJE69040.1"/>
    </source>
</evidence>
<dbReference type="InterPro" id="IPR036583">
    <property type="entry name" value="23S_rRNA_IVS_sf"/>
</dbReference>
<dbReference type="EMBL" id="PFEL01000072">
    <property type="protein sequence ID" value="PJE69040.1"/>
    <property type="molecule type" value="Genomic_DNA"/>
</dbReference>
<dbReference type="NCBIfam" id="TIGR02436">
    <property type="entry name" value="four helix bundle protein"/>
    <property type="match status" value="1"/>
</dbReference>
<dbReference type="PANTHER" id="PTHR38471">
    <property type="entry name" value="FOUR HELIX BUNDLE PROTEIN"/>
    <property type="match status" value="1"/>
</dbReference>
<gene>
    <name evidence="1" type="ORF">COU96_01920</name>
</gene>
<dbReference type="InterPro" id="IPR012657">
    <property type="entry name" value="23S_rRNA-intervening_sequence"/>
</dbReference>
<evidence type="ECO:0000313" key="2">
    <source>
        <dbReference type="Proteomes" id="UP000229500"/>
    </source>
</evidence>
<accession>A0A2M8L5C5</accession>
<dbReference type="PANTHER" id="PTHR38471:SF2">
    <property type="entry name" value="FOUR HELIX BUNDLE PROTEIN"/>
    <property type="match status" value="1"/>
</dbReference>